<evidence type="ECO:0000256" key="1">
    <source>
        <dbReference type="SAM" id="Phobius"/>
    </source>
</evidence>
<evidence type="ECO:0000313" key="3">
    <source>
        <dbReference type="EMBL" id="SFU57361.1"/>
    </source>
</evidence>
<dbReference type="OrthoDB" id="8546727at2"/>
<organism evidence="3 4">
    <name type="scientific">Nitrosomonas eutropha</name>
    <dbReference type="NCBI Taxonomy" id="916"/>
    <lineage>
        <taxon>Bacteria</taxon>
        <taxon>Pseudomonadati</taxon>
        <taxon>Pseudomonadota</taxon>
        <taxon>Betaproteobacteria</taxon>
        <taxon>Nitrosomonadales</taxon>
        <taxon>Nitrosomonadaceae</taxon>
        <taxon>Nitrosomonas</taxon>
    </lineage>
</organism>
<dbReference type="Pfam" id="PF18902">
    <property type="entry name" value="DUF5658"/>
    <property type="match status" value="1"/>
</dbReference>
<dbReference type="Proteomes" id="UP000183926">
    <property type="component" value="Unassembled WGS sequence"/>
</dbReference>
<feature type="transmembrane region" description="Helical" evidence="1">
    <location>
        <begin position="129"/>
        <end position="152"/>
    </location>
</feature>
<dbReference type="InterPro" id="IPR043717">
    <property type="entry name" value="DUF5658"/>
</dbReference>
<feature type="domain" description="DUF5658" evidence="2">
    <location>
        <begin position="59"/>
        <end position="150"/>
    </location>
</feature>
<feature type="transmembrane region" description="Helical" evidence="1">
    <location>
        <begin position="98"/>
        <end position="117"/>
    </location>
</feature>
<dbReference type="EMBL" id="FPBL01000004">
    <property type="protein sequence ID" value="SFU57361.1"/>
    <property type="molecule type" value="Genomic_DNA"/>
</dbReference>
<evidence type="ECO:0000259" key="2">
    <source>
        <dbReference type="Pfam" id="PF18902"/>
    </source>
</evidence>
<dbReference type="AlphaFoldDB" id="A0A1I7H9F8"/>
<feature type="transmembrane region" description="Helical" evidence="1">
    <location>
        <begin position="50"/>
        <end position="77"/>
    </location>
</feature>
<keyword evidence="1" id="KW-0812">Transmembrane</keyword>
<reference evidence="3 4" key="1">
    <citation type="submission" date="2016-10" db="EMBL/GenBank/DDBJ databases">
        <authorList>
            <person name="de Groot N.N."/>
        </authorList>
    </citation>
    <scope>NUCLEOTIDE SEQUENCE [LARGE SCALE GENOMIC DNA]</scope>
    <source>
        <strain evidence="3 4">Nm24</strain>
    </source>
</reference>
<keyword evidence="1" id="KW-1133">Transmembrane helix</keyword>
<keyword evidence="1" id="KW-0472">Membrane</keyword>
<protein>
    <recommendedName>
        <fullName evidence="2">DUF5658 domain-containing protein</fullName>
    </recommendedName>
</protein>
<evidence type="ECO:0000313" key="4">
    <source>
        <dbReference type="Proteomes" id="UP000183926"/>
    </source>
</evidence>
<name>A0A1I7H9F8_9PROT</name>
<dbReference type="RefSeq" id="WP_074928095.1">
    <property type="nucleotide sequence ID" value="NZ_FPBL01000004.1"/>
</dbReference>
<proteinExistence type="predicted"/>
<sequence length="154" mass="17378">MTTDQLITDQRLWERRAEISFVCPYQLGIKPGRRVAQRRSDHGAAYVDQYGWRLAVCVLAIVLFSATDAFLTMNILSGGGTELNHFMAILIEEGVQKFVFAKLALTSLAVIMLTIHHEVRLCAGILCRHLLYIFLSGYACLISYELMLLQLIGR</sequence>
<accession>A0A1I7H9F8</accession>
<gene>
    <name evidence="3" type="ORF">SAMN05216339_104168</name>
</gene>